<evidence type="ECO:0000259" key="1">
    <source>
        <dbReference type="Pfam" id="PF08241"/>
    </source>
</evidence>
<dbReference type="Gene3D" id="3.40.50.150">
    <property type="entry name" value="Vaccinia Virus protein VP39"/>
    <property type="match status" value="1"/>
</dbReference>
<sequence length="100" mass="11775">PDSYFDRIFCVGLFDHVIFKDLREGVPEIARVLKKGGLLMLTMEKPMTKCKYPKFGGDMKKEKNFSTIYRNEIKKREDMAFMFGEDVYDDIIVGEVYRKC</sequence>
<dbReference type="AlphaFoldDB" id="A0A0F8ZR64"/>
<comment type="caution">
    <text evidence="2">The sequence shown here is derived from an EMBL/GenBank/DDBJ whole genome shotgun (WGS) entry which is preliminary data.</text>
</comment>
<organism evidence="2">
    <name type="scientific">marine sediment metagenome</name>
    <dbReference type="NCBI Taxonomy" id="412755"/>
    <lineage>
        <taxon>unclassified sequences</taxon>
        <taxon>metagenomes</taxon>
        <taxon>ecological metagenomes</taxon>
    </lineage>
</organism>
<protein>
    <recommendedName>
        <fullName evidence="1">Methyltransferase type 11 domain-containing protein</fullName>
    </recommendedName>
</protein>
<dbReference type="SUPFAM" id="SSF53335">
    <property type="entry name" value="S-adenosyl-L-methionine-dependent methyltransferases"/>
    <property type="match status" value="1"/>
</dbReference>
<accession>A0A0F8ZR64</accession>
<dbReference type="Pfam" id="PF08241">
    <property type="entry name" value="Methyltransf_11"/>
    <property type="match status" value="1"/>
</dbReference>
<dbReference type="EMBL" id="LAZR01058925">
    <property type="protein sequence ID" value="KKK68884.1"/>
    <property type="molecule type" value="Genomic_DNA"/>
</dbReference>
<name>A0A0F8ZR64_9ZZZZ</name>
<feature type="non-terminal residue" evidence="2">
    <location>
        <position position="1"/>
    </location>
</feature>
<dbReference type="InterPro" id="IPR029063">
    <property type="entry name" value="SAM-dependent_MTases_sf"/>
</dbReference>
<feature type="domain" description="Methyltransferase type 11" evidence="1">
    <location>
        <begin position="1"/>
        <end position="40"/>
    </location>
</feature>
<dbReference type="InterPro" id="IPR013216">
    <property type="entry name" value="Methyltransf_11"/>
</dbReference>
<gene>
    <name evidence="2" type="ORF">LCGC14_2939600</name>
</gene>
<dbReference type="CDD" id="cd02440">
    <property type="entry name" value="AdoMet_MTases"/>
    <property type="match status" value="1"/>
</dbReference>
<evidence type="ECO:0000313" key="2">
    <source>
        <dbReference type="EMBL" id="KKK68884.1"/>
    </source>
</evidence>
<dbReference type="GO" id="GO:0008757">
    <property type="term" value="F:S-adenosylmethionine-dependent methyltransferase activity"/>
    <property type="evidence" value="ECO:0007669"/>
    <property type="project" value="InterPro"/>
</dbReference>
<proteinExistence type="predicted"/>
<reference evidence="2" key="1">
    <citation type="journal article" date="2015" name="Nature">
        <title>Complex archaea that bridge the gap between prokaryotes and eukaryotes.</title>
        <authorList>
            <person name="Spang A."/>
            <person name="Saw J.H."/>
            <person name="Jorgensen S.L."/>
            <person name="Zaremba-Niedzwiedzka K."/>
            <person name="Martijn J."/>
            <person name="Lind A.E."/>
            <person name="van Eijk R."/>
            <person name="Schleper C."/>
            <person name="Guy L."/>
            <person name="Ettema T.J."/>
        </authorList>
    </citation>
    <scope>NUCLEOTIDE SEQUENCE</scope>
</reference>